<protein>
    <submittedName>
        <fullName evidence="2">Uncharacterized protein</fullName>
    </submittedName>
</protein>
<accession>A0A0F9L761</accession>
<evidence type="ECO:0000313" key="2">
    <source>
        <dbReference type="EMBL" id="KKM59768.1"/>
    </source>
</evidence>
<dbReference type="EMBL" id="LAZR01011788">
    <property type="protein sequence ID" value="KKM59768.1"/>
    <property type="molecule type" value="Genomic_DNA"/>
</dbReference>
<proteinExistence type="predicted"/>
<evidence type="ECO:0000256" key="1">
    <source>
        <dbReference type="SAM" id="MobiDB-lite"/>
    </source>
</evidence>
<name>A0A0F9L761_9ZZZZ</name>
<sequence>MFDINNIDDLPSPPRDSDITWGNRTKTEEIGERKK</sequence>
<feature type="compositionally biased region" description="Basic and acidic residues" evidence="1">
    <location>
        <begin position="25"/>
        <end position="35"/>
    </location>
</feature>
<feature type="region of interest" description="Disordered" evidence="1">
    <location>
        <begin position="1"/>
        <end position="35"/>
    </location>
</feature>
<comment type="caution">
    <text evidence="2">The sequence shown here is derived from an EMBL/GenBank/DDBJ whole genome shotgun (WGS) entry which is preliminary data.</text>
</comment>
<reference evidence="2" key="1">
    <citation type="journal article" date="2015" name="Nature">
        <title>Complex archaea that bridge the gap between prokaryotes and eukaryotes.</title>
        <authorList>
            <person name="Spang A."/>
            <person name="Saw J.H."/>
            <person name="Jorgensen S.L."/>
            <person name="Zaremba-Niedzwiedzka K."/>
            <person name="Martijn J."/>
            <person name="Lind A.E."/>
            <person name="van Eijk R."/>
            <person name="Schleper C."/>
            <person name="Guy L."/>
            <person name="Ettema T.J."/>
        </authorList>
    </citation>
    <scope>NUCLEOTIDE SEQUENCE</scope>
</reference>
<dbReference type="AlphaFoldDB" id="A0A0F9L761"/>
<organism evidence="2">
    <name type="scientific">marine sediment metagenome</name>
    <dbReference type="NCBI Taxonomy" id="412755"/>
    <lineage>
        <taxon>unclassified sequences</taxon>
        <taxon>metagenomes</taxon>
        <taxon>ecological metagenomes</taxon>
    </lineage>
</organism>
<gene>
    <name evidence="2" type="ORF">LCGC14_1547780</name>
</gene>